<dbReference type="Proteomes" id="UP001501195">
    <property type="component" value="Unassembled WGS sequence"/>
</dbReference>
<accession>A0ABP9H4D8</accession>
<sequence length="169" mass="18786">MSWITRMYLPAAEEGYRVLVEAEERLPVRSYPKRVGETSRRPLGPSVKVMLNQVGVDTSAGFDWDYLHAMWPAMASARTDWVRNKPNTKAAHDRAGWQRIVAAGAPPYLGIGFGEGQTKRSRDCMFGARFQLPPDVLLQQVVQSLDELADLVLAMGAIEPVRGATRSDD</sequence>
<organism evidence="1 2">
    <name type="scientific">Kineococcus glutinatus</name>
    <dbReference type="NCBI Taxonomy" id="1070872"/>
    <lineage>
        <taxon>Bacteria</taxon>
        <taxon>Bacillati</taxon>
        <taxon>Actinomycetota</taxon>
        <taxon>Actinomycetes</taxon>
        <taxon>Kineosporiales</taxon>
        <taxon>Kineosporiaceae</taxon>
        <taxon>Kineococcus</taxon>
    </lineage>
</organism>
<keyword evidence="2" id="KW-1185">Reference proteome</keyword>
<evidence type="ECO:0000313" key="1">
    <source>
        <dbReference type="EMBL" id="GAA4961762.1"/>
    </source>
</evidence>
<gene>
    <name evidence="1" type="ORF">GCM10023225_01710</name>
</gene>
<comment type="caution">
    <text evidence="1">The sequence shown here is derived from an EMBL/GenBank/DDBJ whole genome shotgun (WGS) entry which is preliminary data.</text>
</comment>
<proteinExistence type="predicted"/>
<evidence type="ECO:0000313" key="2">
    <source>
        <dbReference type="Proteomes" id="UP001501195"/>
    </source>
</evidence>
<reference evidence="2" key="1">
    <citation type="journal article" date="2019" name="Int. J. Syst. Evol. Microbiol.">
        <title>The Global Catalogue of Microorganisms (GCM) 10K type strain sequencing project: providing services to taxonomists for standard genome sequencing and annotation.</title>
        <authorList>
            <consortium name="The Broad Institute Genomics Platform"/>
            <consortium name="The Broad Institute Genome Sequencing Center for Infectious Disease"/>
            <person name="Wu L."/>
            <person name="Ma J."/>
        </authorList>
    </citation>
    <scope>NUCLEOTIDE SEQUENCE [LARGE SCALE GENOMIC DNA]</scope>
    <source>
        <strain evidence="2">JCM 18126</strain>
    </source>
</reference>
<protein>
    <submittedName>
        <fullName evidence="1">Uncharacterized protein</fullName>
    </submittedName>
</protein>
<dbReference type="EMBL" id="BAABIL010000010">
    <property type="protein sequence ID" value="GAA4961762.1"/>
    <property type="molecule type" value="Genomic_DNA"/>
</dbReference>
<name>A0ABP9H4D8_9ACTN</name>